<evidence type="ECO:0000313" key="1">
    <source>
        <dbReference type="EMBL" id="PZZ71795.1"/>
    </source>
</evidence>
<dbReference type="Proteomes" id="UP000248865">
    <property type="component" value="Unassembled WGS sequence"/>
</dbReference>
<organism evidence="1 2">
    <name type="scientific">Escherichia coli</name>
    <dbReference type="NCBI Taxonomy" id="562"/>
    <lineage>
        <taxon>Bacteria</taxon>
        <taxon>Pseudomonadati</taxon>
        <taxon>Pseudomonadota</taxon>
        <taxon>Gammaproteobacteria</taxon>
        <taxon>Enterobacterales</taxon>
        <taxon>Enterobacteriaceae</taxon>
        <taxon>Escherichia</taxon>
    </lineage>
</organism>
<comment type="caution">
    <text evidence="1">The sequence shown here is derived from an EMBL/GenBank/DDBJ whole genome shotgun (WGS) entry which is preliminary data.</text>
</comment>
<reference evidence="1 2" key="1">
    <citation type="submission" date="2018-05" db="EMBL/GenBank/DDBJ databases">
        <title>Genomic sequencing of EHEC O26 New European Clone.</title>
        <authorList>
            <person name="Karnisova L."/>
            <person name="Nunvar J."/>
            <person name="Marejkova M."/>
            <person name="Mellmann A."/>
            <person name="Drevinek P."/>
            <person name="Blahova K."/>
            <person name="Bielaszewska M."/>
        </authorList>
    </citation>
    <scope>NUCLEOTIDE SEQUENCE [LARGE SCALE GENOMIC DNA]</scope>
    <source>
        <strain evidence="1 2">14-391</strain>
    </source>
</reference>
<dbReference type="AlphaFoldDB" id="A0A2W7XUJ2"/>
<name>A0A2W7XUJ2_ECOLX</name>
<protein>
    <submittedName>
        <fullName evidence="1">Uncharacterized protein</fullName>
    </submittedName>
</protein>
<accession>A0A2W7XUJ2</accession>
<evidence type="ECO:0000313" key="2">
    <source>
        <dbReference type="Proteomes" id="UP000248865"/>
    </source>
</evidence>
<proteinExistence type="predicted"/>
<sequence length="71" mass="8246">MLGIGHLSRLFNQSQRYSLYDLLTSLFVVFYTDGQNHLNVQVVRELNKGRKKGRLRSLMMAFSADRAEPTR</sequence>
<dbReference type="EMBL" id="QFSS01000021">
    <property type="protein sequence ID" value="PZZ71795.1"/>
    <property type="molecule type" value="Genomic_DNA"/>
</dbReference>
<gene>
    <name evidence="1" type="ORF">DIV22_06885</name>
</gene>